<organism evidence="1">
    <name type="scientific">Rhodopseudomonas palustris (strain ATCC BAA-98 / CGA009)</name>
    <dbReference type="NCBI Taxonomy" id="258594"/>
    <lineage>
        <taxon>Bacteria</taxon>
        <taxon>Pseudomonadati</taxon>
        <taxon>Pseudomonadota</taxon>
        <taxon>Alphaproteobacteria</taxon>
        <taxon>Hyphomicrobiales</taxon>
        <taxon>Nitrobacteraceae</taxon>
        <taxon>Rhodopseudomonas</taxon>
    </lineage>
</organism>
<reference evidence="2" key="3">
    <citation type="submission" date="2022-12" db="EMBL/GenBank/DDBJ databases">
        <title>Complete genome sequence of Rhodopseudomonas palustris CGA0092 and corrections to the R. palustris CGA009 genome sequence.</title>
        <authorList>
            <person name="Mazny B.R."/>
            <person name="Sheff O.F."/>
            <person name="LaSarre B."/>
            <person name="McKinlay A."/>
            <person name="McKinlay J.B."/>
        </authorList>
    </citation>
    <scope>NUCLEOTIDE SEQUENCE</scope>
    <source>
        <strain evidence="2">CGA009</strain>
    </source>
</reference>
<evidence type="ECO:0000313" key="2">
    <source>
        <dbReference type="EMBL" id="WCL93563.1"/>
    </source>
</evidence>
<dbReference type="eggNOG" id="ENOG5033TM8">
    <property type="taxonomic scope" value="Bacteria"/>
</dbReference>
<sequence length="375" mass="38755">MHQLHGALEEDGGLREALAALSDRTAGNPLKHALVLDLNPFWRAAYHLADSGLSDDIIIGWPDIRFGAPLDLGAWLSASGVVQRATGPFDLSRRFEAADQMTNRLFGDCDRLRGGPYIFRIFALPGSSETLKTDPENRRKLVEAARKSPIPTVVETQDAVRLVAAPGDGLVAPAGVLGTLGGFLKDRSRNTVYAVTCGHVIASGTPNCGGVGLGPCVYAAAPLPLNGAVCQAGCGAMTELDVALIDIQRTAFTNVATSVAKLVSPGDIVAMSGAATGGTVDYEVGGAVVELAIGGSCWDRLYLFHAPVSSGLLPVGVKVAMTPPPKGGDSGAWLVRGQEWAGMVVAGNSLLGYALAGTQVIAASNAQFGTQLDIA</sequence>
<reference evidence="2" key="1">
    <citation type="submission" date="2003-07" db="EMBL/GenBank/DDBJ databases">
        <authorList>
            <consortium name="Rhodopseudomonas genome consortium"/>
            <person name="Larimer F."/>
            <person name="Harwood C."/>
        </authorList>
    </citation>
    <scope>NUCLEOTIDE SEQUENCE</scope>
    <source>
        <strain evidence="2">CGA009</strain>
    </source>
</reference>
<keyword evidence="3" id="KW-1185">Reference proteome</keyword>
<dbReference type="AlphaFoldDB" id="Q6N4E3"/>
<dbReference type="STRING" id="258594.RPA3396"/>
<dbReference type="GeneID" id="66894486"/>
<dbReference type="HOGENOM" id="CLU_770956_0_0_5"/>
<proteinExistence type="predicted"/>
<dbReference type="EMBL" id="CP116810">
    <property type="protein sequence ID" value="WCL93563.1"/>
    <property type="molecule type" value="Genomic_DNA"/>
</dbReference>
<dbReference type="KEGG" id="rpa:TX73_017560"/>
<protein>
    <submittedName>
        <fullName evidence="1">Uncharacterized protein</fullName>
    </submittedName>
</protein>
<evidence type="ECO:0000313" key="1">
    <source>
        <dbReference type="EMBL" id="CAE28837.1"/>
    </source>
</evidence>
<reference evidence="1 3" key="2">
    <citation type="journal article" date="2004" name="Nat. Biotechnol.">
        <title>Complete genome sequence of the metabolically versatile photosynthetic bacterium Rhodopseudomonas palustris.</title>
        <authorList>
            <person name="Larimer F.W."/>
            <person name="Chain P."/>
            <person name="Hauser L."/>
            <person name="Lamerdin J."/>
            <person name="Malfatti S."/>
            <person name="Do L."/>
            <person name="Land M.L."/>
            <person name="Pelletier D.A."/>
            <person name="Beatty J.T."/>
            <person name="Lang A.S."/>
            <person name="Tabita F.R."/>
            <person name="Gibson J.L."/>
            <person name="Hanson T.E."/>
            <person name="Bobst C."/>
            <person name="Torres J.L."/>
            <person name="Peres C."/>
            <person name="Harrison F.H."/>
            <person name="Gibson J."/>
            <person name="Harwood C.S."/>
        </authorList>
    </citation>
    <scope>NUCLEOTIDE SEQUENCE [LARGE SCALE GENOMIC DNA]</scope>
    <source>
        <strain evidence="3">ATCC BAA-98 / CGA009</strain>
        <strain evidence="1">CGA009</strain>
    </source>
</reference>
<dbReference type="Proteomes" id="UP000001426">
    <property type="component" value="Chromosome"/>
</dbReference>
<gene>
    <name evidence="1" type="ordered locus">RPA3396</name>
    <name evidence="2" type="ORF">TX73_017560</name>
</gene>
<name>Q6N4E3_RHOPA</name>
<accession>Q6N4E3</accession>
<dbReference type="RefSeq" id="WP_011158938.1">
    <property type="nucleotide sequence ID" value="NZ_CP116810.1"/>
</dbReference>
<evidence type="ECO:0000313" key="3">
    <source>
        <dbReference type="Proteomes" id="UP000001426"/>
    </source>
</evidence>
<dbReference type="EMBL" id="BX572603">
    <property type="protein sequence ID" value="CAE28837.1"/>
    <property type="molecule type" value="Genomic_DNA"/>
</dbReference>